<keyword evidence="3" id="KW-1185">Reference proteome</keyword>
<protein>
    <submittedName>
        <fullName evidence="2">GNAT family N-acetyltransferase</fullName>
    </submittedName>
</protein>
<evidence type="ECO:0000313" key="2">
    <source>
        <dbReference type="EMBL" id="GAA0395831.1"/>
    </source>
</evidence>
<proteinExistence type="predicted"/>
<sequence length="307" mass="34076">MIFRPLGGPDELGLFRRLSYVLDEELADDLARGRRQAERMWVALRGDRLLARAAWWGGASLLDVLDVDDGLPAAERVDIGVRLLRTALDDTPATGEFSRFVPSGWRADAAVRQAVQDRMTIVERMGARPFVERLRLEWRPGTAIPEPDGRLAFRPVRDTGELLALMTSALDGTLDAYSRADLARMPAREAAVAHYEDDLARFADARHRWRVATLPGGEPVGFVVPARNDYHAIIAYLAVLPAHRGSGFVDGILAEGTRVLAREGVPRVRAATDLGNTPMADAFRRAGYVDFEREIVMTWRHDGPLTE</sequence>
<dbReference type="Gene3D" id="3.40.630.30">
    <property type="match status" value="1"/>
</dbReference>
<dbReference type="SUPFAM" id="SSF55729">
    <property type="entry name" value="Acyl-CoA N-acyltransferases (Nat)"/>
    <property type="match status" value="1"/>
</dbReference>
<evidence type="ECO:0000313" key="3">
    <source>
        <dbReference type="Proteomes" id="UP001500879"/>
    </source>
</evidence>
<gene>
    <name evidence="2" type="ORF">GCM10010357_16110</name>
</gene>
<dbReference type="PROSITE" id="PS51186">
    <property type="entry name" value="GNAT"/>
    <property type="match status" value="1"/>
</dbReference>
<comment type="caution">
    <text evidence="2">The sequence shown here is derived from an EMBL/GenBank/DDBJ whole genome shotgun (WGS) entry which is preliminary data.</text>
</comment>
<dbReference type="InterPro" id="IPR000182">
    <property type="entry name" value="GNAT_dom"/>
</dbReference>
<dbReference type="Pfam" id="PF00583">
    <property type="entry name" value="Acetyltransf_1"/>
    <property type="match status" value="1"/>
</dbReference>
<dbReference type="Proteomes" id="UP001500879">
    <property type="component" value="Unassembled WGS sequence"/>
</dbReference>
<dbReference type="EMBL" id="BAAABX010000015">
    <property type="protein sequence ID" value="GAA0395831.1"/>
    <property type="molecule type" value="Genomic_DNA"/>
</dbReference>
<reference evidence="2 3" key="1">
    <citation type="journal article" date="2019" name="Int. J. Syst. Evol. Microbiol.">
        <title>The Global Catalogue of Microorganisms (GCM) 10K type strain sequencing project: providing services to taxonomists for standard genome sequencing and annotation.</title>
        <authorList>
            <consortium name="The Broad Institute Genomics Platform"/>
            <consortium name="The Broad Institute Genome Sequencing Center for Infectious Disease"/>
            <person name="Wu L."/>
            <person name="Ma J."/>
        </authorList>
    </citation>
    <scope>NUCLEOTIDE SEQUENCE [LARGE SCALE GENOMIC DNA]</scope>
    <source>
        <strain evidence="2 3">JCM 4788</strain>
    </source>
</reference>
<evidence type="ECO:0000259" key="1">
    <source>
        <dbReference type="PROSITE" id="PS51186"/>
    </source>
</evidence>
<organism evidence="2 3">
    <name type="scientific">Streptomyces luteireticuli</name>
    <dbReference type="NCBI Taxonomy" id="173858"/>
    <lineage>
        <taxon>Bacteria</taxon>
        <taxon>Bacillati</taxon>
        <taxon>Actinomycetota</taxon>
        <taxon>Actinomycetes</taxon>
        <taxon>Kitasatosporales</taxon>
        <taxon>Streptomycetaceae</taxon>
        <taxon>Streptomyces</taxon>
    </lineage>
</organism>
<name>A0ABN0YJ05_9ACTN</name>
<feature type="domain" description="N-acetyltransferase" evidence="1">
    <location>
        <begin position="172"/>
        <end position="307"/>
    </location>
</feature>
<dbReference type="InterPro" id="IPR016181">
    <property type="entry name" value="Acyl_CoA_acyltransferase"/>
</dbReference>
<accession>A0ABN0YJ05</accession>